<dbReference type="OMA" id="RAFYVME"/>
<dbReference type="PANTHER" id="PTHR47829:SF1">
    <property type="entry name" value="HAD FAMILY PHOSPHATASE"/>
    <property type="match status" value="1"/>
</dbReference>
<feature type="domain" description="Aminoglycoside phosphotransferase" evidence="1">
    <location>
        <begin position="40"/>
        <end position="284"/>
    </location>
</feature>
<dbReference type="EMBL" id="CAFZ01000086">
    <property type="protein sequence ID" value="CCA70542.1"/>
    <property type="molecule type" value="Genomic_DNA"/>
</dbReference>
<evidence type="ECO:0000313" key="2">
    <source>
        <dbReference type="EMBL" id="CCA70542.1"/>
    </source>
</evidence>
<evidence type="ECO:0000259" key="1">
    <source>
        <dbReference type="Pfam" id="PF01636"/>
    </source>
</evidence>
<dbReference type="PANTHER" id="PTHR47829">
    <property type="entry name" value="HYDROLASE, PUTATIVE (AFU_ORTHOLOGUE AFUA_1G12880)-RELATED"/>
    <property type="match status" value="1"/>
</dbReference>
<dbReference type="SUPFAM" id="SSF56112">
    <property type="entry name" value="Protein kinase-like (PK-like)"/>
    <property type="match status" value="1"/>
</dbReference>
<dbReference type="Gene3D" id="3.30.200.20">
    <property type="entry name" value="Phosphorylase Kinase, domain 1"/>
    <property type="match status" value="1"/>
</dbReference>
<keyword evidence="3" id="KW-1185">Reference proteome</keyword>
<dbReference type="HOGENOM" id="CLU_007526_0_2_1"/>
<dbReference type="STRING" id="1109443.G4TGU9"/>
<organism evidence="2 3">
    <name type="scientific">Serendipita indica (strain DSM 11827)</name>
    <name type="common">Root endophyte fungus</name>
    <name type="synonym">Piriformospora indica</name>
    <dbReference type="NCBI Taxonomy" id="1109443"/>
    <lineage>
        <taxon>Eukaryota</taxon>
        <taxon>Fungi</taxon>
        <taxon>Dikarya</taxon>
        <taxon>Basidiomycota</taxon>
        <taxon>Agaricomycotina</taxon>
        <taxon>Agaricomycetes</taxon>
        <taxon>Sebacinales</taxon>
        <taxon>Serendipitaceae</taxon>
        <taxon>Serendipita</taxon>
    </lineage>
</organism>
<dbReference type="OrthoDB" id="191037at2759"/>
<dbReference type="Pfam" id="PF01636">
    <property type="entry name" value="APH"/>
    <property type="match status" value="1"/>
</dbReference>
<gene>
    <name evidence="2" type="ORF">PIIN_04479</name>
</gene>
<dbReference type="InterPro" id="IPR052898">
    <property type="entry name" value="ACAD10-like"/>
</dbReference>
<name>G4TGU9_SERID</name>
<dbReference type="InterPro" id="IPR041726">
    <property type="entry name" value="ACAD10_11_N"/>
</dbReference>
<protein>
    <recommendedName>
        <fullName evidence="1">Aminoglycoside phosphotransferase domain-containing protein</fullName>
    </recommendedName>
</protein>
<accession>G4TGU9</accession>
<dbReference type="eggNOG" id="ENOG502QQPX">
    <property type="taxonomic scope" value="Eukaryota"/>
</dbReference>
<dbReference type="InterPro" id="IPR011009">
    <property type="entry name" value="Kinase-like_dom_sf"/>
</dbReference>
<dbReference type="Gene3D" id="3.90.1200.10">
    <property type="match status" value="1"/>
</dbReference>
<dbReference type="CDD" id="cd05154">
    <property type="entry name" value="ACAD10_11_N-like"/>
    <property type="match status" value="1"/>
</dbReference>
<comment type="caution">
    <text evidence="2">The sequence shown here is derived from an EMBL/GenBank/DDBJ whole genome shotgun (WGS) entry which is preliminary data.</text>
</comment>
<dbReference type="InterPro" id="IPR002575">
    <property type="entry name" value="Aminoglycoside_PTrfase"/>
</dbReference>
<dbReference type="Proteomes" id="UP000007148">
    <property type="component" value="Unassembled WGS sequence"/>
</dbReference>
<proteinExistence type="predicted"/>
<evidence type="ECO:0000313" key="3">
    <source>
        <dbReference type="Proteomes" id="UP000007148"/>
    </source>
</evidence>
<reference evidence="2 3" key="1">
    <citation type="journal article" date="2011" name="PLoS Pathog.">
        <title>Endophytic Life Strategies Decoded by Genome and Transcriptome Analyses of the Mutualistic Root Symbiont Piriformospora indica.</title>
        <authorList>
            <person name="Zuccaro A."/>
            <person name="Lahrmann U."/>
            <person name="Guldener U."/>
            <person name="Langen G."/>
            <person name="Pfiffi S."/>
            <person name="Biedenkopf D."/>
            <person name="Wong P."/>
            <person name="Samans B."/>
            <person name="Grimm C."/>
            <person name="Basiewicz M."/>
            <person name="Murat C."/>
            <person name="Martin F."/>
            <person name="Kogel K.H."/>
        </authorList>
    </citation>
    <scope>NUCLEOTIDE SEQUENCE [LARGE SCALE GENOMIC DNA]</scope>
    <source>
        <strain evidence="2 3">DSM 11827</strain>
    </source>
</reference>
<dbReference type="InParanoid" id="G4TGU9"/>
<sequence>MTTESKVGGHYGEIRAEISMDALNKYLGTHCPQIKTPVQAKQFKFGQSNPTYFLTDSSGSKFVMRKKPAGHLLSATAHAVEREYRILHAIHTYNCRPTVQAASRIPIPEPLVLCEDNSVLGTPFYVMEFLDGRIFEDIHLPEVPREQRREIWLAATRTLALLSSLNPFDLGLQDFGPHSAYFPRQLKSLSKVSKAQSEAVDIDTKQCVGPIPEFDSTMDWYRTHLPDESKIGLRIVHGDYKMDNLIFHKTEPRVIGILDWELCTLGSPLADLANFTTAFWVEPSSNIMNGLKGSSDTPIKLEEIRREYCRLINQPYPLEGATFASSWMIFRLAIITQGIAARYARRQASSEKAAIQGATFPFWGNLAREIIREDSLKARL</sequence>
<dbReference type="AlphaFoldDB" id="G4TGU9"/>